<accession>A0A1Q6DWC5</accession>
<keyword evidence="5 11" id="KW-0408">Iron</keyword>
<evidence type="ECO:0000313" key="13">
    <source>
        <dbReference type="EMBL" id="OKY78647.1"/>
    </source>
</evidence>
<dbReference type="InterPro" id="IPR040064">
    <property type="entry name" value="MoaA-like"/>
</dbReference>
<dbReference type="Pfam" id="PF06463">
    <property type="entry name" value="Mob_synth_C"/>
    <property type="match status" value="1"/>
</dbReference>
<evidence type="ECO:0000256" key="4">
    <source>
        <dbReference type="ARBA" id="ARBA00022741"/>
    </source>
</evidence>
<dbReference type="SMART" id="SM00729">
    <property type="entry name" value="Elp3"/>
    <property type="match status" value="1"/>
</dbReference>
<dbReference type="PROSITE" id="PS51918">
    <property type="entry name" value="RADICAL_SAM"/>
    <property type="match status" value="1"/>
</dbReference>
<dbReference type="SFLD" id="SFLDG01383">
    <property type="entry name" value="cyclic_pyranopterin_phosphate"/>
    <property type="match status" value="1"/>
</dbReference>
<keyword evidence="3 11" id="KW-0479">Metal-binding</keyword>
<dbReference type="InterPro" id="IPR000385">
    <property type="entry name" value="MoaA_NifB_PqqE_Fe-S-bd_CS"/>
</dbReference>
<comment type="similarity">
    <text evidence="11">Belongs to the radical SAM superfamily. MoaA family.</text>
</comment>
<dbReference type="InterPro" id="IPR013485">
    <property type="entry name" value="MoaA_arc"/>
</dbReference>
<evidence type="ECO:0000256" key="2">
    <source>
        <dbReference type="ARBA" id="ARBA00022691"/>
    </source>
</evidence>
<comment type="caution">
    <text evidence="11">Lacks conserved residue(s) required for the propagation of feature annotation.</text>
</comment>
<evidence type="ECO:0000256" key="7">
    <source>
        <dbReference type="ARBA" id="ARBA00023134"/>
    </source>
</evidence>
<dbReference type="NCBIfam" id="TIGR02668">
    <property type="entry name" value="moaA_archaeal"/>
    <property type="match status" value="1"/>
</dbReference>
<dbReference type="InterPro" id="IPR006638">
    <property type="entry name" value="Elp3/MiaA/NifB-like_rSAM"/>
</dbReference>
<comment type="cofactor">
    <cofactor evidence="11">
        <name>[4Fe-4S] cluster</name>
        <dbReference type="ChEBI" id="CHEBI:49883"/>
    </cofactor>
    <text evidence="11">Binds 2 [4Fe-4S] clusters. Binds 1 [4Fe-4S] cluster coordinated with 3 cysteines and an exchangeable S-adenosyl-L-methionine and 1 [4Fe-4S] cluster coordinated with 3 cysteines and the GTP-derived substrate.</text>
</comment>
<feature type="binding site" evidence="11">
    <location>
        <position position="24"/>
    </location>
    <ligand>
        <name>[4Fe-4S] cluster</name>
        <dbReference type="ChEBI" id="CHEBI:49883"/>
        <label>1</label>
        <note>4Fe-4S-S-AdoMet</note>
    </ligand>
</feature>
<dbReference type="FunCoup" id="A0A1Q6DWC5">
    <property type="interactions" value="110"/>
</dbReference>
<evidence type="ECO:0000256" key="1">
    <source>
        <dbReference type="ARBA" id="ARBA00022485"/>
    </source>
</evidence>
<dbReference type="Gene3D" id="3.20.20.70">
    <property type="entry name" value="Aldolase class I"/>
    <property type="match status" value="1"/>
</dbReference>
<dbReference type="InParanoid" id="A0A1Q6DWC5"/>
<evidence type="ECO:0000256" key="8">
    <source>
        <dbReference type="ARBA" id="ARBA00023150"/>
    </source>
</evidence>
<name>A0A1Q6DWC5_METT1</name>
<feature type="binding site" evidence="11">
    <location>
        <position position="31"/>
    </location>
    <ligand>
        <name>[4Fe-4S] cluster</name>
        <dbReference type="ChEBI" id="CHEBI:49883"/>
        <label>1</label>
        <note>4Fe-4S-S-AdoMet</note>
    </ligand>
</feature>
<keyword evidence="14" id="KW-1185">Reference proteome</keyword>
<feature type="binding site" evidence="11">
    <location>
        <position position="252"/>
    </location>
    <ligand>
        <name>[4Fe-4S] cluster</name>
        <dbReference type="ChEBI" id="CHEBI:49883"/>
        <label>2</label>
        <note>4Fe-4S-substrate</note>
    </ligand>
</feature>
<protein>
    <recommendedName>
        <fullName evidence="11">Probable GTP 3',8-cyclase</fullName>
        <ecNumber evidence="11">4.1.99.22</ecNumber>
    </recommendedName>
    <alternativeName>
        <fullName evidence="11">Molybdenum cofactor biosynthesis protein A</fullName>
    </alternativeName>
</protein>
<feature type="binding site" evidence="11">
    <location>
        <position position="30"/>
    </location>
    <ligand>
        <name>S-adenosyl-L-methionine</name>
        <dbReference type="ChEBI" id="CHEBI:59789"/>
    </ligand>
</feature>
<dbReference type="GO" id="GO:0006777">
    <property type="term" value="P:Mo-molybdopterin cofactor biosynthetic process"/>
    <property type="evidence" value="ECO:0007669"/>
    <property type="project" value="UniProtKB-UniRule"/>
</dbReference>
<gene>
    <name evidence="11" type="primary">moaA</name>
    <name evidence="13" type="ORF">BTN85_1144</name>
</gene>
<keyword evidence="1 11" id="KW-0004">4Fe-4S</keyword>
<keyword evidence="7 11" id="KW-0342">GTP-binding</keyword>
<feature type="binding site" evidence="11">
    <location>
        <position position="266"/>
    </location>
    <ligand>
        <name>[4Fe-4S] cluster</name>
        <dbReference type="ChEBI" id="CHEBI:49883"/>
        <label>2</label>
        <note>4Fe-4S-substrate</note>
    </ligand>
</feature>
<dbReference type="InterPro" id="IPR058240">
    <property type="entry name" value="rSAM_sf"/>
</dbReference>
<evidence type="ECO:0000256" key="9">
    <source>
        <dbReference type="ARBA" id="ARBA00023239"/>
    </source>
</evidence>
<keyword evidence="6 11" id="KW-0411">Iron-sulfur</keyword>
<evidence type="ECO:0000313" key="14">
    <source>
        <dbReference type="Proteomes" id="UP000185744"/>
    </source>
</evidence>
<comment type="pathway">
    <text evidence="11">Cofactor biosynthesis; molybdopterin biosynthesis.</text>
</comment>
<evidence type="ECO:0000256" key="11">
    <source>
        <dbReference type="HAMAP-Rule" id="MF_01225"/>
    </source>
</evidence>
<evidence type="ECO:0000259" key="12">
    <source>
        <dbReference type="PROSITE" id="PS51918"/>
    </source>
</evidence>
<dbReference type="SUPFAM" id="SSF102114">
    <property type="entry name" value="Radical SAM enzymes"/>
    <property type="match status" value="1"/>
</dbReference>
<dbReference type="InterPro" id="IPR013785">
    <property type="entry name" value="Aldolase_TIM"/>
</dbReference>
<dbReference type="Pfam" id="PF04055">
    <property type="entry name" value="Radical_SAM"/>
    <property type="match status" value="1"/>
</dbReference>
<dbReference type="CDD" id="cd01335">
    <property type="entry name" value="Radical_SAM"/>
    <property type="match status" value="1"/>
</dbReference>
<feature type="binding site" evidence="11">
    <location>
        <position position="64"/>
    </location>
    <ligand>
        <name>GTP</name>
        <dbReference type="ChEBI" id="CHEBI:37565"/>
    </ligand>
</feature>
<organism evidence="13 14">
    <name type="scientific">Methanohalarchaeum thermophilum</name>
    <dbReference type="NCBI Taxonomy" id="1903181"/>
    <lineage>
        <taxon>Archaea</taxon>
        <taxon>Methanobacteriati</taxon>
        <taxon>Methanobacteriota</taxon>
        <taxon>Methanonatronarchaeia</taxon>
        <taxon>Methanonatronarchaeales</taxon>
        <taxon>Methanonatronarchaeaceae</taxon>
        <taxon>Candidatus Methanohalarchaeum</taxon>
    </lineage>
</organism>
<keyword evidence="2 11" id="KW-0949">S-adenosyl-L-methionine</keyword>
<dbReference type="GO" id="GO:1904047">
    <property type="term" value="F:S-adenosyl-L-methionine binding"/>
    <property type="evidence" value="ECO:0007669"/>
    <property type="project" value="UniProtKB-UniRule"/>
</dbReference>
<evidence type="ECO:0000256" key="6">
    <source>
        <dbReference type="ARBA" id="ARBA00023014"/>
    </source>
</evidence>
<dbReference type="InterPro" id="IPR010505">
    <property type="entry name" value="MoaA_twitch"/>
</dbReference>
<feature type="binding site" evidence="11">
    <location>
        <position position="93"/>
    </location>
    <ligand>
        <name>GTP</name>
        <dbReference type="ChEBI" id="CHEBI:37565"/>
    </ligand>
</feature>
<keyword evidence="4 11" id="KW-0547">Nucleotide-binding</keyword>
<keyword evidence="9 11" id="KW-0456">Lyase</keyword>
<dbReference type="InterPro" id="IPR007197">
    <property type="entry name" value="rSAM"/>
</dbReference>
<feature type="domain" description="Radical SAM core" evidence="12">
    <location>
        <begin position="8"/>
        <end position="229"/>
    </location>
</feature>
<dbReference type="PANTHER" id="PTHR22960:SF0">
    <property type="entry name" value="MOLYBDENUM COFACTOR BIOSYNTHESIS PROTEIN 1"/>
    <property type="match status" value="1"/>
</dbReference>
<dbReference type="HAMAP" id="MF_01225_A">
    <property type="entry name" value="MoaA_A"/>
    <property type="match status" value="1"/>
</dbReference>
<feature type="binding site" evidence="11">
    <location>
        <position position="117"/>
    </location>
    <ligand>
        <name>S-adenosyl-L-methionine</name>
        <dbReference type="ChEBI" id="CHEBI:59789"/>
    </ligand>
</feature>
<dbReference type="STRING" id="1903181.BTN85_1144"/>
<dbReference type="Proteomes" id="UP000185744">
    <property type="component" value="Unassembled WGS sequence"/>
</dbReference>
<dbReference type="EC" id="4.1.99.22" evidence="11"/>
<dbReference type="EMBL" id="MSDW01000001">
    <property type="protein sequence ID" value="OKY78647.1"/>
    <property type="molecule type" value="Genomic_DNA"/>
</dbReference>
<feature type="binding site" evidence="11">
    <location>
        <begin position="254"/>
        <end position="256"/>
    </location>
    <ligand>
        <name>GTP</name>
        <dbReference type="ChEBI" id="CHEBI:37565"/>
    </ligand>
</feature>
<comment type="catalytic activity">
    <reaction evidence="10 11">
        <text>GTP + AH2 + S-adenosyl-L-methionine = (8S)-3',8-cyclo-7,8-dihydroguanosine 5'-triphosphate + 5'-deoxyadenosine + L-methionine + A + H(+)</text>
        <dbReference type="Rhea" id="RHEA:49576"/>
        <dbReference type="ChEBI" id="CHEBI:13193"/>
        <dbReference type="ChEBI" id="CHEBI:15378"/>
        <dbReference type="ChEBI" id="CHEBI:17319"/>
        <dbReference type="ChEBI" id="CHEBI:17499"/>
        <dbReference type="ChEBI" id="CHEBI:37565"/>
        <dbReference type="ChEBI" id="CHEBI:57844"/>
        <dbReference type="ChEBI" id="CHEBI:59789"/>
        <dbReference type="ChEBI" id="CHEBI:131766"/>
        <dbReference type="EC" id="4.1.99.22"/>
    </reaction>
</comment>
<dbReference type="GO" id="GO:0051539">
    <property type="term" value="F:4 iron, 4 sulfur cluster binding"/>
    <property type="evidence" value="ECO:0007669"/>
    <property type="project" value="UniProtKB-UniRule"/>
</dbReference>
<sequence length="297" mass="34478">MVSHIKDNYGRPITNIRFSITQRCNLNCFYCHQEGENTQKTEISKEKIQDIVKVGKDKEIRKVKITGGEPLVREDLTEIISEISPYLDDVSITTNGSLLTNKIDELVSAGLDRANISLDSLKPEKYKKITGGRLKAVLDGITAAEKSALYPIKINTVLLDGVNDDEISDFIEFAKERDIIMQFIEFHDTNTLSNQESYHNYHYSFEELEKNLREKAEKIKQRKMHHRYKYFFDGAQIELVKPMHNTEFCKNCTRMRVTSDGKFKPCLMRNDLNVKINENIEKSLLKAINKREPYFQK</sequence>
<dbReference type="PANTHER" id="PTHR22960">
    <property type="entry name" value="MOLYBDOPTERIN COFACTOR SYNTHESIS PROTEIN A"/>
    <property type="match status" value="1"/>
</dbReference>
<comment type="function">
    <text evidence="11">Catalyzes the cyclization of GTP to (8S)-3',8-cyclo-7,8-dihydroguanosine 5'-triphosphate.</text>
</comment>
<feature type="binding site" evidence="11">
    <location>
        <position position="153"/>
    </location>
    <ligand>
        <name>GTP</name>
        <dbReference type="ChEBI" id="CHEBI:37565"/>
    </ligand>
</feature>
<dbReference type="GO" id="GO:0046872">
    <property type="term" value="F:metal ion binding"/>
    <property type="evidence" value="ECO:0007669"/>
    <property type="project" value="UniProtKB-KW"/>
</dbReference>
<dbReference type="NCBIfam" id="NF001199">
    <property type="entry name" value="PRK00164.2-1"/>
    <property type="match status" value="1"/>
</dbReference>
<evidence type="ECO:0000256" key="3">
    <source>
        <dbReference type="ARBA" id="ARBA00022723"/>
    </source>
</evidence>
<dbReference type="GO" id="GO:0061799">
    <property type="term" value="F:cyclic pyranopterin monophosphate synthase activity"/>
    <property type="evidence" value="ECO:0007669"/>
    <property type="project" value="TreeGrafter"/>
</dbReference>
<evidence type="ECO:0000256" key="5">
    <source>
        <dbReference type="ARBA" id="ARBA00023004"/>
    </source>
</evidence>
<feature type="binding site" evidence="11">
    <location>
        <position position="68"/>
    </location>
    <ligand>
        <name>S-adenosyl-L-methionine</name>
        <dbReference type="ChEBI" id="CHEBI:59789"/>
    </ligand>
</feature>
<dbReference type="SFLD" id="SFLDG01386">
    <property type="entry name" value="main_SPASM_domain-containing"/>
    <property type="match status" value="1"/>
</dbReference>
<evidence type="ECO:0000256" key="10">
    <source>
        <dbReference type="ARBA" id="ARBA00048697"/>
    </source>
</evidence>
<feature type="binding site" evidence="11">
    <location>
        <position position="17"/>
    </location>
    <ligand>
        <name>GTP</name>
        <dbReference type="ChEBI" id="CHEBI:37565"/>
    </ligand>
</feature>
<reference evidence="13" key="1">
    <citation type="submission" date="2016-12" db="EMBL/GenBank/DDBJ databases">
        <title>Discovery of methanogenic haloarchaea.</title>
        <authorList>
            <person name="Sorokin D.Y."/>
            <person name="Makarova K.S."/>
            <person name="Abbas B."/>
            <person name="Ferrer M."/>
            <person name="Golyshin P.N."/>
        </authorList>
    </citation>
    <scope>NUCLEOTIDE SEQUENCE [LARGE SCALE GENOMIC DNA]</scope>
    <source>
        <strain evidence="13">HMET1</strain>
    </source>
</reference>
<dbReference type="GO" id="GO:0061798">
    <property type="term" value="F:GTP 3',8'-cyclase activity"/>
    <property type="evidence" value="ECO:0007669"/>
    <property type="project" value="UniProtKB-UniRule"/>
</dbReference>
<feature type="binding site" evidence="11">
    <location>
        <position position="28"/>
    </location>
    <ligand>
        <name>[4Fe-4S] cluster</name>
        <dbReference type="ChEBI" id="CHEBI:49883"/>
        <label>1</label>
        <note>4Fe-4S-S-AdoMet</note>
    </ligand>
</feature>
<comment type="caution">
    <text evidence="13">The sequence shown here is derived from an EMBL/GenBank/DDBJ whole genome shotgun (WGS) entry which is preliminary data.</text>
</comment>
<keyword evidence="8 11" id="KW-0501">Molybdenum cofactor biosynthesis</keyword>
<dbReference type="AlphaFoldDB" id="A0A1Q6DWC5"/>
<dbReference type="InterPro" id="IPR050105">
    <property type="entry name" value="MoCo_biosynth_MoaA/MoaC"/>
</dbReference>
<dbReference type="SFLD" id="SFLDS00029">
    <property type="entry name" value="Radical_SAM"/>
    <property type="match status" value="1"/>
</dbReference>
<dbReference type="SFLD" id="SFLDG01067">
    <property type="entry name" value="SPASM/twitch_domain_containing"/>
    <property type="match status" value="1"/>
</dbReference>
<dbReference type="GO" id="GO:0005525">
    <property type="term" value="F:GTP binding"/>
    <property type="evidence" value="ECO:0007669"/>
    <property type="project" value="UniProtKB-UniRule"/>
</dbReference>
<proteinExistence type="inferred from homology"/>
<dbReference type="UniPathway" id="UPA00344"/>
<dbReference type="PROSITE" id="PS01305">
    <property type="entry name" value="MOAA_NIFB_PQQE"/>
    <property type="match status" value="1"/>
</dbReference>
<feature type="binding site" evidence="11">
    <location>
        <position position="249"/>
    </location>
    <ligand>
        <name>[4Fe-4S] cluster</name>
        <dbReference type="ChEBI" id="CHEBI:49883"/>
        <label>2</label>
        <note>4Fe-4S-substrate</note>
    </ligand>
</feature>